<reference evidence="2 3" key="1">
    <citation type="journal article" date="2021" name="Hortic Res">
        <title>The domestication of Cucurbita argyrosperma as revealed by the genome of its wild relative.</title>
        <authorList>
            <person name="Barrera-Redondo J."/>
            <person name="Sanchez-de la Vega G."/>
            <person name="Aguirre-Liguori J.A."/>
            <person name="Castellanos-Morales G."/>
            <person name="Gutierrez-Guerrero Y.T."/>
            <person name="Aguirre-Dugua X."/>
            <person name="Aguirre-Planter E."/>
            <person name="Tenaillon M.I."/>
            <person name="Lira-Saade R."/>
            <person name="Eguiarte L.E."/>
        </authorList>
    </citation>
    <scope>NUCLEOTIDE SEQUENCE [LARGE SCALE GENOMIC DNA]</scope>
    <source>
        <strain evidence="2">JBR-2021</strain>
    </source>
</reference>
<feature type="chain" id="PRO_5043663921" evidence="1">
    <location>
        <begin position="22"/>
        <end position="78"/>
    </location>
</feature>
<evidence type="ECO:0000256" key="1">
    <source>
        <dbReference type="SAM" id="SignalP"/>
    </source>
</evidence>
<sequence>MLGKIWLSGSSLIGLLKFCRAIDRRWIQCSQIDFSNISPFEIYTFPGLPLDSNKLQDVTDYISSPYVHTPIFYYDESP</sequence>
<accession>A0AAV6LUY0</accession>
<dbReference type="AlphaFoldDB" id="A0AAV6LUY0"/>
<evidence type="ECO:0000313" key="3">
    <source>
        <dbReference type="Proteomes" id="UP000685013"/>
    </source>
</evidence>
<comment type="caution">
    <text evidence="2">The sequence shown here is derived from an EMBL/GenBank/DDBJ whole genome shotgun (WGS) entry which is preliminary data.</text>
</comment>
<dbReference type="Proteomes" id="UP000685013">
    <property type="component" value="Chromosome 20"/>
</dbReference>
<feature type="non-terminal residue" evidence="2">
    <location>
        <position position="1"/>
    </location>
</feature>
<gene>
    <name evidence="2" type="ORF">SDJN03_29845</name>
</gene>
<evidence type="ECO:0000313" key="2">
    <source>
        <dbReference type="EMBL" id="KAG6570930.1"/>
    </source>
</evidence>
<name>A0AAV6LUY0_9ROSI</name>
<proteinExistence type="predicted"/>
<keyword evidence="3" id="KW-1185">Reference proteome</keyword>
<feature type="signal peptide" evidence="1">
    <location>
        <begin position="1"/>
        <end position="21"/>
    </location>
</feature>
<protein>
    <submittedName>
        <fullName evidence="2">Uncharacterized protein</fullName>
    </submittedName>
</protein>
<dbReference type="EMBL" id="JAGKQH010000020">
    <property type="protein sequence ID" value="KAG6570930.1"/>
    <property type="molecule type" value="Genomic_DNA"/>
</dbReference>
<organism evidence="2 3">
    <name type="scientific">Cucurbita argyrosperma subsp. sororia</name>
    <dbReference type="NCBI Taxonomy" id="37648"/>
    <lineage>
        <taxon>Eukaryota</taxon>
        <taxon>Viridiplantae</taxon>
        <taxon>Streptophyta</taxon>
        <taxon>Embryophyta</taxon>
        <taxon>Tracheophyta</taxon>
        <taxon>Spermatophyta</taxon>
        <taxon>Magnoliopsida</taxon>
        <taxon>eudicotyledons</taxon>
        <taxon>Gunneridae</taxon>
        <taxon>Pentapetalae</taxon>
        <taxon>rosids</taxon>
        <taxon>fabids</taxon>
        <taxon>Cucurbitales</taxon>
        <taxon>Cucurbitaceae</taxon>
        <taxon>Cucurbiteae</taxon>
        <taxon>Cucurbita</taxon>
    </lineage>
</organism>
<keyword evidence="1" id="KW-0732">Signal</keyword>